<organism evidence="1">
    <name type="scientific">marine sediment metagenome</name>
    <dbReference type="NCBI Taxonomy" id="412755"/>
    <lineage>
        <taxon>unclassified sequences</taxon>
        <taxon>metagenomes</taxon>
        <taxon>ecological metagenomes</taxon>
    </lineage>
</organism>
<evidence type="ECO:0000313" key="1">
    <source>
        <dbReference type="EMBL" id="KKM23695.1"/>
    </source>
</evidence>
<dbReference type="AlphaFoldDB" id="A0A0F9L803"/>
<name>A0A0F9L803_9ZZZZ</name>
<reference evidence="1" key="1">
    <citation type="journal article" date="2015" name="Nature">
        <title>Complex archaea that bridge the gap between prokaryotes and eukaryotes.</title>
        <authorList>
            <person name="Spang A."/>
            <person name="Saw J.H."/>
            <person name="Jorgensen S.L."/>
            <person name="Zaremba-Niedzwiedzka K."/>
            <person name="Martijn J."/>
            <person name="Lind A.E."/>
            <person name="van Eijk R."/>
            <person name="Schleper C."/>
            <person name="Guy L."/>
            <person name="Ettema T.J."/>
        </authorList>
    </citation>
    <scope>NUCLEOTIDE SEQUENCE</scope>
</reference>
<protein>
    <submittedName>
        <fullName evidence="1">Uncharacterized protein</fullName>
    </submittedName>
</protein>
<proteinExistence type="predicted"/>
<accession>A0A0F9L803</accession>
<sequence>MIEMDVGLVQMAEFKIEICKIENSFREKGLTTNNYRIVLSELLNRSLQRNYKSLKRNVRFVDNCNEPTLFKEEG</sequence>
<comment type="caution">
    <text evidence="1">The sequence shown here is derived from an EMBL/GenBank/DDBJ whole genome shotgun (WGS) entry which is preliminary data.</text>
</comment>
<gene>
    <name evidence="1" type="ORF">LCGC14_1612580</name>
</gene>
<dbReference type="EMBL" id="LAZR01013073">
    <property type="protein sequence ID" value="KKM23695.1"/>
    <property type="molecule type" value="Genomic_DNA"/>
</dbReference>